<sequence length="151" mass="17913">MAKNNYKIEEKPLVTGEKPGEKKGYIKDFITNTWVKATPEEIEAVQIFVKQLVEDYTYPKEHIRTRPQYRVKQRPSGGKDFPVDIAVFSSNNHTFDNEYILVECKKKNRKDGKKQLEDYLHFSKAYLGVWFNGEERLFLRKIEKQGKIFFE</sequence>
<comment type="caution">
    <text evidence="2">The sequence shown here is derived from an EMBL/GenBank/DDBJ whole genome shotgun (WGS) entry which is preliminary data.</text>
</comment>
<gene>
    <name evidence="2" type="ORF">COZ39_00025</name>
</gene>
<organism evidence="2 3">
    <name type="scientific">Candidatus Roizmanbacteria bacterium CG_4_10_14_3_um_filter_33_21</name>
    <dbReference type="NCBI Taxonomy" id="1974830"/>
    <lineage>
        <taxon>Bacteria</taxon>
        <taxon>Candidatus Roizmaniibacteriota</taxon>
    </lineage>
</organism>
<feature type="non-terminal residue" evidence="2">
    <location>
        <position position="151"/>
    </location>
</feature>
<dbReference type="AlphaFoldDB" id="A0A2M7M1D6"/>
<reference evidence="3" key="1">
    <citation type="submission" date="2017-09" db="EMBL/GenBank/DDBJ databases">
        <title>Depth-based differentiation of microbial function through sediment-hosted aquifers and enrichment of novel symbionts in the deep terrestrial subsurface.</title>
        <authorList>
            <person name="Probst A.J."/>
            <person name="Ladd B."/>
            <person name="Jarett J.K."/>
            <person name="Geller-Mcgrath D.E."/>
            <person name="Sieber C.M.K."/>
            <person name="Emerson J.B."/>
            <person name="Anantharaman K."/>
            <person name="Thomas B.C."/>
            <person name="Malmstrom R."/>
            <person name="Stieglmeier M."/>
            <person name="Klingl A."/>
            <person name="Woyke T."/>
            <person name="Ryan C.M."/>
            <person name="Banfield J.F."/>
        </authorList>
    </citation>
    <scope>NUCLEOTIDE SEQUENCE [LARGE SCALE GENOMIC DNA]</scope>
</reference>
<proteinExistence type="predicted"/>
<dbReference type="Proteomes" id="UP000229708">
    <property type="component" value="Unassembled WGS sequence"/>
</dbReference>
<name>A0A2M7M1D6_9BACT</name>
<dbReference type="EMBL" id="PFJI01000002">
    <property type="protein sequence ID" value="PIX74651.1"/>
    <property type="molecule type" value="Genomic_DNA"/>
</dbReference>
<protein>
    <recommendedName>
        <fullName evidence="1">Type I restriction enzyme R protein N-terminal domain-containing protein</fullName>
    </recommendedName>
</protein>
<dbReference type="Pfam" id="PF13588">
    <property type="entry name" value="HSDR_N_2"/>
    <property type="match status" value="1"/>
</dbReference>
<evidence type="ECO:0000259" key="1">
    <source>
        <dbReference type="Pfam" id="PF13588"/>
    </source>
</evidence>
<feature type="domain" description="Type I restriction enzyme R protein N-terminal" evidence="1">
    <location>
        <begin position="46"/>
        <end position="145"/>
    </location>
</feature>
<evidence type="ECO:0000313" key="2">
    <source>
        <dbReference type="EMBL" id="PIX74651.1"/>
    </source>
</evidence>
<accession>A0A2M7M1D6</accession>
<dbReference type="InterPro" id="IPR029464">
    <property type="entry name" value="HSDR_N"/>
</dbReference>
<evidence type="ECO:0000313" key="3">
    <source>
        <dbReference type="Proteomes" id="UP000229708"/>
    </source>
</evidence>